<comment type="caution">
    <text evidence="1">The sequence shown here is derived from an EMBL/GenBank/DDBJ whole genome shotgun (WGS) entry which is preliminary data.</text>
</comment>
<sequence>MKRKVNKWQDQRETVLWQQPEKGDVVMGEDKKEATEGLEWRASVGDSTLVACRCSGAYMFSFSSSSSETVRPLDQHLSYRLNFDGVMAACNSEANHLLLQEMMAQNSRKIALGSCDKSHAVTQAHAHLR</sequence>
<accession>A0A8T0Q9J5</accession>
<organism evidence="1 2">
    <name type="scientific">Panicum virgatum</name>
    <name type="common">Blackwell switchgrass</name>
    <dbReference type="NCBI Taxonomy" id="38727"/>
    <lineage>
        <taxon>Eukaryota</taxon>
        <taxon>Viridiplantae</taxon>
        <taxon>Streptophyta</taxon>
        <taxon>Embryophyta</taxon>
        <taxon>Tracheophyta</taxon>
        <taxon>Spermatophyta</taxon>
        <taxon>Magnoliopsida</taxon>
        <taxon>Liliopsida</taxon>
        <taxon>Poales</taxon>
        <taxon>Poaceae</taxon>
        <taxon>PACMAD clade</taxon>
        <taxon>Panicoideae</taxon>
        <taxon>Panicodae</taxon>
        <taxon>Paniceae</taxon>
        <taxon>Panicinae</taxon>
        <taxon>Panicum</taxon>
        <taxon>Panicum sect. Hiantes</taxon>
    </lineage>
</organism>
<evidence type="ECO:0000313" key="1">
    <source>
        <dbReference type="EMBL" id="KAG2569292.1"/>
    </source>
</evidence>
<dbReference type="AlphaFoldDB" id="A0A8T0Q9J5"/>
<dbReference type="EMBL" id="CM029050">
    <property type="protein sequence ID" value="KAG2569292.1"/>
    <property type="molecule type" value="Genomic_DNA"/>
</dbReference>
<name>A0A8T0Q9J5_PANVG</name>
<reference evidence="1" key="1">
    <citation type="submission" date="2020-05" db="EMBL/GenBank/DDBJ databases">
        <title>WGS assembly of Panicum virgatum.</title>
        <authorList>
            <person name="Lovell J.T."/>
            <person name="Jenkins J."/>
            <person name="Shu S."/>
            <person name="Juenger T.E."/>
            <person name="Schmutz J."/>
        </authorList>
    </citation>
    <scope>NUCLEOTIDE SEQUENCE</scope>
    <source>
        <strain evidence="1">AP13</strain>
    </source>
</reference>
<evidence type="ECO:0000313" key="2">
    <source>
        <dbReference type="Proteomes" id="UP000823388"/>
    </source>
</evidence>
<gene>
    <name evidence="1" type="ORF">PVAP13_7NG380425</name>
</gene>
<dbReference type="Proteomes" id="UP000823388">
    <property type="component" value="Chromosome 7N"/>
</dbReference>
<protein>
    <submittedName>
        <fullName evidence="1">Uncharacterized protein</fullName>
    </submittedName>
</protein>
<keyword evidence="2" id="KW-1185">Reference proteome</keyword>
<proteinExistence type="predicted"/>